<evidence type="ECO:0000256" key="2">
    <source>
        <dbReference type="ARBA" id="ARBA00012534"/>
    </source>
</evidence>
<comment type="catalytic activity">
    <reaction evidence="1">
        <text>L-glutamyl-[protein] + S-adenosyl-L-methionine = [protein]-L-glutamate 5-O-methyl ester + S-adenosyl-L-homocysteine</text>
        <dbReference type="Rhea" id="RHEA:24452"/>
        <dbReference type="Rhea" id="RHEA-COMP:10208"/>
        <dbReference type="Rhea" id="RHEA-COMP:10311"/>
        <dbReference type="ChEBI" id="CHEBI:29973"/>
        <dbReference type="ChEBI" id="CHEBI:57856"/>
        <dbReference type="ChEBI" id="CHEBI:59789"/>
        <dbReference type="ChEBI" id="CHEBI:82795"/>
        <dbReference type="EC" id="2.1.1.80"/>
    </reaction>
</comment>
<proteinExistence type="predicted"/>
<dbReference type="PROSITE" id="PS50123">
    <property type="entry name" value="CHER"/>
    <property type="match status" value="1"/>
</dbReference>
<dbReference type="Pfam" id="PF01739">
    <property type="entry name" value="CheR"/>
    <property type="match status" value="1"/>
</dbReference>
<dbReference type="CDD" id="cd02440">
    <property type="entry name" value="AdoMet_MTases"/>
    <property type="match status" value="1"/>
</dbReference>
<dbReference type="InterPro" id="IPR000780">
    <property type="entry name" value="CheR_MeTrfase"/>
</dbReference>
<keyword evidence="3" id="KW-0489">Methyltransferase</keyword>
<organism evidence="7 8">
    <name type="scientific">Alicyclobacillus dauci</name>
    <dbReference type="NCBI Taxonomy" id="1475485"/>
    <lineage>
        <taxon>Bacteria</taxon>
        <taxon>Bacillati</taxon>
        <taxon>Bacillota</taxon>
        <taxon>Bacilli</taxon>
        <taxon>Bacillales</taxon>
        <taxon>Alicyclobacillaceae</taxon>
        <taxon>Alicyclobacillus</taxon>
    </lineage>
</organism>
<dbReference type="InterPro" id="IPR022641">
    <property type="entry name" value="CheR_N"/>
</dbReference>
<keyword evidence="8" id="KW-1185">Reference proteome</keyword>
<evidence type="ECO:0000256" key="3">
    <source>
        <dbReference type="ARBA" id="ARBA00022603"/>
    </source>
</evidence>
<name>A0ABY6Z1L1_9BACL</name>
<dbReference type="RefSeq" id="WP_268043822.1">
    <property type="nucleotide sequence ID" value="NZ_CP104064.1"/>
</dbReference>
<dbReference type="InterPro" id="IPR036804">
    <property type="entry name" value="CheR_N_sf"/>
</dbReference>
<dbReference type="InterPro" id="IPR022642">
    <property type="entry name" value="CheR_C"/>
</dbReference>
<dbReference type="Gene3D" id="3.40.50.150">
    <property type="entry name" value="Vaccinia Virus protein VP39"/>
    <property type="match status" value="1"/>
</dbReference>
<dbReference type="Pfam" id="PF03705">
    <property type="entry name" value="CheR_N"/>
    <property type="match status" value="1"/>
</dbReference>
<accession>A0ABY6Z1L1</accession>
<dbReference type="Proteomes" id="UP001164803">
    <property type="component" value="Chromosome"/>
</dbReference>
<evidence type="ECO:0000313" key="7">
    <source>
        <dbReference type="EMBL" id="WAH36478.1"/>
    </source>
</evidence>
<evidence type="ECO:0000259" key="6">
    <source>
        <dbReference type="PROSITE" id="PS50123"/>
    </source>
</evidence>
<dbReference type="InterPro" id="IPR050903">
    <property type="entry name" value="Bact_Chemotaxis_MeTrfase"/>
</dbReference>
<protein>
    <recommendedName>
        <fullName evidence="2">protein-glutamate O-methyltransferase</fullName>
        <ecNumber evidence="2">2.1.1.80</ecNumber>
    </recommendedName>
</protein>
<keyword evidence="5" id="KW-0949">S-adenosyl-L-methionine</keyword>
<dbReference type="Gene3D" id="1.10.155.10">
    <property type="entry name" value="Chemotaxis receptor methyltransferase CheR, N-terminal domain"/>
    <property type="match status" value="1"/>
</dbReference>
<dbReference type="SUPFAM" id="SSF53335">
    <property type="entry name" value="S-adenosyl-L-methionine-dependent methyltransferases"/>
    <property type="match status" value="1"/>
</dbReference>
<sequence>MGLDSSADFDLFIQKLKVKTGLNLELYKRPQMERRLNSLRINKGFRSFAEFYNALCQTSGLFLELIDKLTINVTEFYRNAERWDVLSSKVLPELLARTSRLKVWSAACSTGEEPYTLALTLGRFLNLTDISICATDLDQVVLEKARRGRYTQESVKAVPRDRLDTYFRLEQGQYVVREELKKCIKFYQHNLLADKYESGYDLITCRNVMIYFTEEAKEQIFIKFHEALKPGGYLFVGAAEQIMSPSKYGFVSTDTFFYKKL</sequence>
<gene>
    <name evidence="7" type="ORF">NZD86_20045</name>
</gene>
<dbReference type="PANTHER" id="PTHR24422:SF19">
    <property type="entry name" value="CHEMOTAXIS PROTEIN METHYLTRANSFERASE"/>
    <property type="match status" value="1"/>
</dbReference>
<keyword evidence="4" id="KW-0808">Transferase</keyword>
<reference evidence="7" key="1">
    <citation type="submission" date="2022-08" db="EMBL/GenBank/DDBJ databases">
        <title>Alicyclobacillus dauci DSM2870, complete genome.</title>
        <authorList>
            <person name="Wang Q."/>
            <person name="Cai R."/>
            <person name="Wang Z."/>
        </authorList>
    </citation>
    <scope>NUCLEOTIDE SEQUENCE</scope>
    <source>
        <strain evidence="7">DSM 28700</strain>
    </source>
</reference>
<dbReference type="EC" id="2.1.1.80" evidence="2"/>
<dbReference type="InterPro" id="IPR029063">
    <property type="entry name" value="SAM-dependent_MTases_sf"/>
</dbReference>
<evidence type="ECO:0000256" key="4">
    <source>
        <dbReference type="ARBA" id="ARBA00022679"/>
    </source>
</evidence>
<dbReference type="PRINTS" id="PR00996">
    <property type="entry name" value="CHERMTFRASE"/>
</dbReference>
<evidence type="ECO:0000313" key="8">
    <source>
        <dbReference type="Proteomes" id="UP001164803"/>
    </source>
</evidence>
<dbReference type="PANTHER" id="PTHR24422">
    <property type="entry name" value="CHEMOTAXIS PROTEIN METHYLTRANSFERASE"/>
    <property type="match status" value="1"/>
</dbReference>
<dbReference type="EMBL" id="CP104064">
    <property type="protein sequence ID" value="WAH36478.1"/>
    <property type="molecule type" value="Genomic_DNA"/>
</dbReference>
<feature type="domain" description="CheR-type methyltransferase" evidence="6">
    <location>
        <begin position="5"/>
        <end position="261"/>
    </location>
</feature>
<dbReference type="SUPFAM" id="SSF47757">
    <property type="entry name" value="Chemotaxis receptor methyltransferase CheR, N-terminal domain"/>
    <property type="match status" value="1"/>
</dbReference>
<evidence type="ECO:0000256" key="1">
    <source>
        <dbReference type="ARBA" id="ARBA00001541"/>
    </source>
</evidence>
<evidence type="ECO:0000256" key="5">
    <source>
        <dbReference type="ARBA" id="ARBA00022691"/>
    </source>
</evidence>
<dbReference type="SMART" id="SM00138">
    <property type="entry name" value="MeTrc"/>
    <property type="match status" value="1"/>
</dbReference>